<feature type="compositionally biased region" description="Low complexity" evidence="1">
    <location>
        <begin position="12"/>
        <end position="27"/>
    </location>
</feature>
<feature type="domain" description="BHLH" evidence="2">
    <location>
        <begin position="129"/>
        <end position="179"/>
    </location>
</feature>
<keyword evidence="4" id="KW-1185">Reference proteome</keyword>
<evidence type="ECO:0000259" key="2">
    <source>
        <dbReference type="PROSITE" id="PS50888"/>
    </source>
</evidence>
<dbReference type="SMART" id="SM00353">
    <property type="entry name" value="HLH"/>
    <property type="match status" value="1"/>
</dbReference>
<evidence type="ECO:0000313" key="4">
    <source>
        <dbReference type="Proteomes" id="UP000316726"/>
    </source>
</evidence>
<accession>A0A5B8MQJ4</accession>
<feature type="region of interest" description="Disordered" evidence="1">
    <location>
        <begin position="1"/>
        <end position="81"/>
    </location>
</feature>
<dbReference type="Proteomes" id="UP000316726">
    <property type="component" value="Chromosome 8"/>
</dbReference>
<dbReference type="SUPFAM" id="SSF47459">
    <property type="entry name" value="HLH, helix-loop-helix DNA-binding domain"/>
    <property type="match status" value="1"/>
</dbReference>
<dbReference type="GO" id="GO:0046983">
    <property type="term" value="F:protein dimerization activity"/>
    <property type="evidence" value="ECO:0007669"/>
    <property type="project" value="InterPro"/>
</dbReference>
<dbReference type="InterPro" id="IPR011598">
    <property type="entry name" value="bHLH_dom"/>
</dbReference>
<dbReference type="EMBL" id="CP031041">
    <property type="protein sequence ID" value="QDZ22799.1"/>
    <property type="molecule type" value="Genomic_DNA"/>
</dbReference>
<dbReference type="PROSITE" id="PS50888">
    <property type="entry name" value="BHLH"/>
    <property type="match status" value="1"/>
</dbReference>
<name>A0A5B8MQJ4_9CHLO</name>
<feature type="region of interest" description="Disordered" evidence="1">
    <location>
        <begin position="94"/>
        <end position="145"/>
    </location>
</feature>
<protein>
    <recommendedName>
        <fullName evidence="2">BHLH domain-containing protein</fullName>
    </recommendedName>
</protein>
<organism evidence="3 4">
    <name type="scientific">Chloropicon primus</name>
    <dbReference type="NCBI Taxonomy" id="1764295"/>
    <lineage>
        <taxon>Eukaryota</taxon>
        <taxon>Viridiplantae</taxon>
        <taxon>Chlorophyta</taxon>
        <taxon>Chloropicophyceae</taxon>
        <taxon>Chloropicales</taxon>
        <taxon>Chloropicaceae</taxon>
        <taxon>Chloropicon</taxon>
    </lineage>
</organism>
<sequence length="314" mass="33259">MCSLKNELSESTAGTVGTNAKATTTTTELSSPKPKDTAAKGTTTAETNASSPPGSSSRETEDARVEVPTSPTGSVPMVLDSSRNDAVNVKAVLHPTGAKKEQQGNGPGPSERKPGRCVAGKRVLGVTKGGTSTAAQSEKKRRNEIRRRIETLREMLPDSVRNKNVTEVLDDTILLINSLKAMLENAQRQTSFQLAAAPGSFQLMGAPTHHVVPGGQQGDYRLAGEITSMMQQNRLQQAGIPGVSVGVGVSGMSLEQQQQAQALSQYLQQQQQQAWPQAQAGLRFAANQQAVQDDTSLYLAKEPLTGDPPSKADS</sequence>
<evidence type="ECO:0000313" key="3">
    <source>
        <dbReference type="EMBL" id="QDZ22799.1"/>
    </source>
</evidence>
<reference evidence="3 4" key="1">
    <citation type="submission" date="2018-07" db="EMBL/GenBank/DDBJ databases">
        <title>The complete nuclear genome of the prasinophyte Chloropicon primus (CCMP1205).</title>
        <authorList>
            <person name="Pombert J.-F."/>
            <person name="Otis C."/>
            <person name="Turmel M."/>
            <person name="Lemieux C."/>
        </authorList>
    </citation>
    <scope>NUCLEOTIDE SEQUENCE [LARGE SCALE GENOMIC DNA]</scope>
    <source>
        <strain evidence="3 4">CCMP1205</strain>
    </source>
</reference>
<dbReference type="Gene3D" id="4.10.280.10">
    <property type="entry name" value="Helix-loop-helix DNA-binding domain"/>
    <property type="match status" value="1"/>
</dbReference>
<dbReference type="AlphaFoldDB" id="A0A5B8MQJ4"/>
<dbReference type="InterPro" id="IPR036638">
    <property type="entry name" value="HLH_DNA-bd_sf"/>
</dbReference>
<gene>
    <name evidence="3" type="ORF">A3770_08p53170</name>
</gene>
<dbReference type="Pfam" id="PF00010">
    <property type="entry name" value="HLH"/>
    <property type="match status" value="1"/>
</dbReference>
<feature type="compositionally biased region" description="Polar residues" evidence="1">
    <location>
        <begin position="40"/>
        <end position="57"/>
    </location>
</feature>
<proteinExistence type="predicted"/>
<evidence type="ECO:0000256" key="1">
    <source>
        <dbReference type="SAM" id="MobiDB-lite"/>
    </source>
</evidence>